<evidence type="ECO:0000256" key="5">
    <source>
        <dbReference type="ARBA" id="ARBA00022741"/>
    </source>
</evidence>
<keyword evidence="6 12" id="KW-0067">ATP-binding</keyword>
<dbReference type="GO" id="GO:0005524">
    <property type="term" value="F:ATP binding"/>
    <property type="evidence" value="ECO:0007669"/>
    <property type="project" value="UniProtKB-KW"/>
</dbReference>
<dbReference type="PROSITE" id="PS50929">
    <property type="entry name" value="ABC_TM1F"/>
    <property type="match status" value="1"/>
</dbReference>
<protein>
    <submittedName>
        <fullName evidence="12">ATP-binding cassette, subfamily B, multidrug efflux pump</fullName>
    </submittedName>
</protein>
<organism evidence="12 13">
    <name type="scientific">Vibrio gazogenes DSM 21264 = NBRC 103151</name>
    <dbReference type="NCBI Taxonomy" id="1123492"/>
    <lineage>
        <taxon>Bacteria</taxon>
        <taxon>Pseudomonadati</taxon>
        <taxon>Pseudomonadota</taxon>
        <taxon>Gammaproteobacteria</taxon>
        <taxon>Vibrionales</taxon>
        <taxon>Vibrionaceae</taxon>
        <taxon>Vibrio</taxon>
    </lineage>
</organism>
<evidence type="ECO:0000313" key="13">
    <source>
        <dbReference type="Proteomes" id="UP000184159"/>
    </source>
</evidence>
<feature type="transmembrane region" description="Helical" evidence="9">
    <location>
        <begin position="21"/>
        <end position="46"/>
    </location>
</feature>
<dbReference type="GO" id="GO:0034040">
    <property type="term" value="F:ATPase-coupled lipid transmembrane transporter activity"/>
    <property type="evidence" value="ECO:0007669"/>
    <property type="project" value="TreeGrafter"/>
</dbReference>
<evidence type="ECO:0000259" key="10">
    <source>
        <dbReference type="PROSITE" id="PS50893"/>
    </source>
</evidence>
<dbReference type="EMBL" id="FQUH01000005">
    <property type="protein sequence ID" value="SHF05307.1"/>
    <property type="molecule type" value="Genomic_DNA"/>
</dbReference>
<keyword evidence="3" id="KW-1003">Cell membrane</keyword>
<evidence type="ECO:0000259" key="11">
    <source>
        <dbReference type="PROSITE" id="PS50929"/>
    </source>
</evidence>
<dbReference type="PROSITE" id="PS50893">
    <property type="entry name" value="ABC_TRANSPORTER_2"/>
    <property type="match status" value="1"/>
</dbReference>
<dbReference type="InterPro" id="IPR027417">
    <property type="entry name" value="P-loop_NTPase"/>
</dbReference>
<evidence type="ECO:0000256" key="2">
    <source>
        <dbReference type="ARBA" id="ARBA00022448"/>
    </source>
</evidence>
<reference evidence="13" key="1">
    <citation type="submission" date="2016-11" db="EMBL/GenBank/DDBJ databases">
        <authorList>
            <person name="Varghese N."/>
            <person name="Submissions S."/>
        </authorList>
    </citation>
    <scope>NUCLEOTIDE SEQUENCE [LARGE SCALE GENOMIC DNA]</scope>
    <source>
        <strain evidence="13">DSM 21264</strain>
    </source>
</reference>
<dbReference type="GO" id="GO:0016887">
    <property type="term" value="F:ATP hydrolysis activity"/>
    <property type="evidence" value="ECO:0007669"/>
    <property type="project" value="InterPro"/>
</dbReference>
<dbReference type="Gene3D" id="3.40.50.300">
    <property type="entry name" value="P-loop containing nucleotide triphosphate hydrolases"/>
    <property type="match status" value="1"/>
</dbReference>
<sequence length="594" mass="66551">MSIKNSKRDDKHAGSLRLLMSYVFADKALLIKTLILVVIATGFEVLGPLLSKVFIDDFIVPDHYPFWPIVGIISLFILSTIVGTYLKYRQTLRFLDMALFAVLDIRKRVFKHVLSLPMSYFDYARTGQLVSRITNDTESIKDIYVQFLSNVLTNIILLIGILIAMAILDMQLMLVALMLLPTVIGLIYLYQRFSVKNVTDSRRLRSDINATMNESISGMTVIQATNQQQAKLSQFDQINAHYYDTRLKTVTISSLLLRPAINLLSIMVLGGVVWFFGLQVVQGVAEIGVLYAYLNYLGRFSEPLIEITQRFGLYQQAIVAGNRVYELLQESSVKPEKGTFSRIDAGHLSIKNLNFAYQNKHPVLQDINAEVNAGQFFAIVGHTGSGKSTLMSLLLNFYQPQSGTICIDEHPLDHYSHDALRQGVSFIPQDPFILATTIFDNIDMGRNLSEAAVRLAARQAHLHNVIIAMSEGYQTQLGEGGLRLSTGQRQQLIIARALAGSPKVLLLDEATANVDSETEQVVQRALNDLQGQVTLIVVAHRLSTIRHADQILVLDHGHLTEQGDHHQLMALPQGRYRAMYQLQQQEKRVAQAAK</sequence>
<dbReference type="PANTHER" id="PTHR24221:SF654">
    <property type="entry name" value="ATP-BINDING CASSETTE SUB-FAMILY B MEMBER 6"/>
    <property type="match status" value="1"/>
</dbReference>
<keyword evidence="8 9" id="KW-0472">Membrane</keyword>
<keyword evidence="4 9" id="KW-0812">Transmembrane</keyword>
<dbReference type="GO" id="GO:0140359">
    <property type="term" value="F:ABC-type transporter activity"/>
    <property type="evidence" value="ECO:0007669"/>
    <property type="project" value="InterPro"/>
</dbReference>
<dbReference type="Proteomes" id="UP000184159">
    <property type="component" value="Unassembled WGS sequence"/>
</dbReference>
<keyword evidence="7 9" id="KW-1133">Transmembrane helix</keyword>
<gene>
    <name evidence="12" type="ORF">SAMN02745781_01324</name>
</gene>
<feature type="domain" description="ABC transporter" evidence="10">
    <location>
        <begin position="348"/>
        <end position="581"/>
    </location>
</feature>
<dbReference type="GO" id="GO:0005886">
    <property type="term" value="C:plasma membrane"/>
    <property type="evidence" value="ECO:0007669"/>
    <property type="project" value="UniProtKB-SubCell"/>
</dbReference>
<dbReference type="PANTHER" id="PTHR24221">
    <property type="entry name" value="ATP-BINDING CASSETTE SUB-FAMILY B"/>
    <property type="match status" value="1"/>
</dbReference>
<keyword evidence="5" id="KW-0547">Nucleotide-binding</keyword>
<dbReference type="CDD" id="cd18544">
    <property type="entry name" value="ABC_6TM_TmrA_like"/>
    <property type="match status" value="1"/>
</dbReference>
<dbReference type="FunFam" id="3.40.50.300:FF:000221">
    <property type="entry name" value="Multidrug ABC transporter ATP-binding protein"/>
    <property type="match status" value="1"/>
</dbReference>
<evidence type="ECO:0000256" key="3">
    <source>
        <dbReference type="ARBA" id="ARBA00022475"/>
    </source>
</evidence>
<feature type="transmembrane region" description="Helical" evidence="9">
    <location>
        <begin position="255"/>
        <end position="277"/>
    </location>
</feature>
<feature type="domain" description="ABC transmembrane type-1" evidence="11">
    <location>
        <begin position="34"/>
        <end position="316"/>
    </location>
</feature>
<dbReference type="Pfam" id="PF00005">
    <property type="entry name" value="ABC_tran"/>
    <property type="match status" value="1"/>
</dbReference>
<name>A0A1M4YHP8_VIBGA</name>
<dbReference type="Gene3D" id="1.20.1560.10">
    <property type="entry name" value="ABC transporter type 1, transmembrane domain"/>
    <property type="match status" value="1"/>
</dbReference>
<evidence type="ECO:0000256" key="7">
    <source>
        <dbReference type="ARBA" id="ARBA00022989"/>
    </source>
</evidence>
<evidence type="ECO:0000256" key="1">
    <source>
        <dbReference type="ARBA" id="ARBA00004651"/>
    </source>
</evidence>
<dbReference type="InterPro" id="IPR003439">
    <property type="entry name" value="ABC_transporter-like_ATP-bd"/>
</dbReference>
<evidence type="ECO:0000256" key="4">
    <source>
        <dbReference type="ARBA" id="ARBA00022692"/>
    </source>
</evidence>
<dbReference type="Pfam" id="PF00664">
    <property type="entry name" value="ABC_membrane"/>
    <property type="match status" value="1"/>
</dbReference>
<dbReference type="SMART" id="SM00382">
    <property type="entry name" value="AAA"/>
    <property type="match status" value="1"/>
</dbReference>
<dbReference type="InterPro" id="IPR011527">
    <property type="entry name" value="ABC1_TM_dom"/>
</dbReference>
<evidence type="ECO:0000256" key="8">
    <source>
        <dbReference type="ARBA" id="ARBA00023136"/>
    </source>
</evidence>
<accession>A0A1M4YHP8</accession>
<keyword evidence="2" id="KW-0813">Transport</keyword>
<evidence type="ECO:0000313" key="12">
    <source>
        <dbReference type="EMBL" id="SHF05307.1"/>
    </source>
</evidence>
<dbReference type="InterPro" id="IPR003593">
    <property type="entry name" value="AAA+_ATPase"/>
</dbReference>
<feature type="transmembrane region" description="Helical" evidence="9">
    <location>
        <begin position="147"/>
        <end position="167"/>
    </location>
</feature>
<dbReference type="SUPFAM" id="SSF90123">
    <property type="entry name" value="ABC transporter transmembrane region"/>
    <property type="match status" value="1"/>
</dbReference>
<feature type="transmembrane region" description="Helical" evidence="9">
    <location>
        <begin position="173"/>
        <end position="190"/>
    </location>
</feature>
<dbReference type="InterPro" id="IPR036640">
    <property type="entry name" value="ABC1_TM_sf"/>
</dbReference>
<feature type="transmembrane region" description="Helical" evidence="9">
    <location>
        <begin position="66"/>
        <end position="86"/>
    </location>
</feature>
<proteinExistence type="predicted"/>
<dbReference type="InterPro" id="IPR039421">
    <property type="entry name" value="Type_1_exporter"/>
</dbReference>
<evidence type="ECO:0000256" key="9">
    <source>
        <dbReference type="SAM" id="Phobius"/>
    </source>
</evidence>
<keyword evidence="13" id="KW-1185">Reference proteome</keyword>
<dbReference type="AlphaFoldDB" id="A0A1M4YHP8"/>
<evidence type="ECO:0000256" key="6">
    <source>
        <dbReference type="ARBA" id="ARBA00022840"/>
    </source>
</evidence>
<comment type="subcellular location">
    <subcellularLocation>
        <location evidence="1">Cell membrane</location>
        <topology evidence="1">Multi-pass membrane protein</topology>
    </subcellularLocation>
</comment>
<dbReference type="RefSeq" id="WP_072957101.1">
    <property type="nucleotide sequence ID" value="NZ_FQUH01000005.1"/>
</dbReference>
<dbReference type="SUPFAM" id="SSF52540">
    <property type="entry name" value="P-loop containing nucleoside triphosphate hydrolases"/>
    <property type="match status" value="1"/>
</dbReference>